<sequence>MPRPQLSIAGLLVHEPLHGVGEAGDVTARLLLESNAEIDCDIQVTYLKLDAGLKEPTPGTTVVITPQTRQYLGIQRDMGTCICTTDGLQQWSGVLEATIYDPLTSVPAAAEQRPLDQLKEKSRGPDGIPVRYEIQGRIHREFTQPGDLCHVVQRGFLFVKLEIEAKEIDLRSLVDSVEQGDPTVLPVQAR</sequence>
<comment type="caution">
    <text evidence="1">The sequence shown here is derived from an EMBL/GenBank/DDBJ whole genome shotgun (WGS) entry which is preliminary data.</text>
</comment>
<evidence type="ECO:0000313" key="2">
    <source>
        <dbReference type="Proteomes" id="UP001316803"/>
    </source>
</evidence>
<organism evidence="1 2">
    <name type="scientific">Knufia fluminis</name>
    <dbReference type="NCBI Taxonomy" id="191047"/>
    <lineage>
        <taxon>Eukaryota</taxon>
        <taxon>Fungi</taxon>
        <taxon>Dikarya</taxon>
        <taxon>Ascomycota</taxon>
        <taxon>Pezizomycotina</taxon>
        <taxon>Eurotiomycetes</taxon>
        <taxon>Chaetothyriomycetidae</taxon>
        <taxon>Chaetothyriales</taxon>
        <taxon>Trichomeriaceae</taxon>
        <taxon>Knufia</taxon>
    </lineage>
</organism>
<dbReference type="AlphaFoldDB" id="A0AAN8EEH5"/>
<keyword evidence="2" id="KW-1185">Reference proteome</keyword>
<reference evidence="1 2" key="1">
    <citation type="submission" date="2022-12" db="EMBL/GenBank/DDBJ databases">
        <title>Genomic features and morphological characterization of a novel Knufia sp. strain isolated from spacecraft assembly facility.</title>
        <authorList>
            <person name="Teixeira M."/>
            <person name="Chander A.M."/>
            <person name="Stajich J.E."/>
            <person name="Venkateswaran K."/>
        </authorList>
    </citation>
    <scope>NUCLEOTIDE SEQUENCE [LARGE SCALE GENOMIC DNA]</scope>
    <source>
        <strain evidence="1 2">FJI-L2-BK-P2</strain>
    </source>
</reference>
<dbReference type="EMBL" id="JAKLMC020000080">
    <property type="protein sequence ID" value="KAK5947730.1"/>
    <property type="molecule type" value="Genomic_DNA"/>
</dbReference>
<protein>
    <submittedName>
        <fullName evidence="1">Uncharacterized protein</fullName>
    </submittedName>
</protein>
<proteinExistence type="predicted"/>
<accession>A0AAN8EEH5</accession>
<gene>
    <name evidence="1" type="ORF">OHC33_011253</name>
</gene>
<evidence type="ECO:0000313" key="1">
    <source>
        <dbReference type="EMBL" id="KAK5947730.1"/>
    </source>
</evidence>
<dbReference type="Proteomes" id="UP001316803">
    <property type="component" value="Unassembled WGS sequence"/>
</dbReference>
<name>A0AAN8EEH5_9EURO</name>